<dbReference type="Gene3D" id="3.40.50.10260">
    <property type="entry name" value="YjeF N-terminal domain"/>
    <property type="match status" value="1"/>
</dbReference>
<evidence type="ECO:0000259" key="11">
    <source>
        <dbReference type="PROSITE" id="PS51385"/>
    </source>
</evidence>
<dbReference type="Proteomes" id="UP000188320">
    <property type="component" value="Unassembled WGS sequence"/>
</dbReference>
<comment type="function">
    <text evidence="10">Catalyzes the epimerization of the S- and R-forms of NAD(P)HX, a damaged form of NAD(P)H that is a result of enzymatic or heat-dependent hydration. This is a prerequisite for the S-specific NAD(P)H-hydrate dehydratase to allow the repair of both epimers of NAD(P)HX.</text>
</comment>
<dbReference type="PROSITE" id="PS51385">
    <property type="entry name" value="YJEF_N"/>
    <property type="match status" value="1"/>
</dbReference>
<proteinExistence type="inferred from homology"/>
<evidence type="ECO:0000256" key="9">
    <source>
        <dbReference type="ARBA" id="ARBA00023235"/>
    </source>
</evidence>
<dbReference type="EMBL" id="LSSK01000104">
    <property type="protein sequence ID" value="OMH85188.1"/>
    <property type="molecule type" value="Genomic_DNA"/>
</dbReference>
<keyword evidence="10" id="KW-0496">Mitochondrion</keyword>
<comment type="similarity">
    <text evidence="10">Belongs to the NnrE/AIBP family.</text>
</comment>
<evidence type="ECO:0000256" key="10">
    <source>
        <dbReference type="HAMAP-Rule" id="MF_03159"/>
    </source>
</evidence>
<feature type="binding site" evidence="10">
    <location>
        <position position="164"/>
    </location>
    <ligand>
        <name>K(+)</name>
        <dbReference type="ChEBI" id="CHEBI:29103"/>
    </ligand>
</feature>
<dbReference type="HAMAP" id="MF_01966">
    <property type="entry name" value="NADHX_epimerase"/>
    <property type="match status" value="1"/>
</dbReference>
<feature type="domain" description="YjeF N-terminal" evidence="11">
    <location>
        <begin position="13"/>
        <end position="219"/>
    </location>
</feature>
<dbReference type="SUPFAM" id="SSF64153">
    <property type="entry name" value="YjeF N-terminal domain-like"/>
    <property type="match status" value="1"/>
</dbReference>
<evidence type="ECO:0000256" key="5">
    <source>
        <dbReference type="ARBA" id="ARBA00022741"/>
    </source>
</evidence>
<organism evidence="12 13">
    <name type="scientific">Zancudomyces culisetae</name>
    <name type="common">Gut fungus</name>
    <name type="synonym">Smittium culisetae</name>
    <dbReference type="NCBI Taxonomy" id="1213189"/>
    <lineage>
        <taxon>Eukaryota</taxon>
        <taxon>Fungi</taxon>
        <taxon>Fungi incertae sedis</taxon>
        <taxon>Zoopagomycota</taxon>
        <taxon>Kickxellomycotina</taxon>
        <taxon>Harpellomycetes</taxon>
        <taxon>Harpellales</taxon>
        <taxon>Legeriomycetaceae</taxon>
        <taxon>Zancudomyces</taxon>
    </lineage>
</organism>
<evidence type="ECO:0000313" key="13">
    <source>
        <dbReference type="Proteomes" id="UP000188320"/>
    </source>
</evidence>
<keyword evidence="9 10" id="KW-0413">Isomerase</keyword>
<accession>A0A1R1PW64</accession>
<evidence type="ECO:0000313" key="12">
    <source>
        <dbReference type="EMBL" id="OMH85188.1"/>
    </source>
</evidence>
<evidence type="ECO:0000256" key="8">
    <source>
        <dbReference type="ARBA" id="ARBA00023027"/>
    </source>
</evidence>
<evidence type="ECO:0000256" key="7">
    <source>
        <dbReference type="ARBA" id="ARBA00022958"/>
    </source>
</evidence>
<keyword evidence="7 10" id="KW-0630">Potassium</keyword>
<dbReference type="GO" id="GO:0000166">
    <property type="term" value="F:nucleotide binding"/>
    <property type="evidence" value="ECO:0007669"/>
    <property type="project" value="UniProtKB-KW"/>
</dbReference>
<evidence type="ECO:0000256" key="4">
    <source>
        <dbReference type="ARBA" id="ARBA00022723"/>
    </source>
</evidence>
<dbReference type="PANTHER" id="PTHR13232:SF10">
    <property type="entry name" value="NAD(P)H-HYDRATE EPIMERASE"/>
    <property type="match status" value="1"/>
</dbReference>
<evidence type="ECO:0000256" key="2">
    <source>
        <dbReference type="ARBA" id="ARBA00000909"/>
    </source>
</evidence>
<comment type="caution">
    <text evidence="12">The sequence shown here is derived from an EMBL/GenBank/DDBJ whole genome shotgun (WGS) entry which is preliminary data.</text>
</comment>
<dbReference type="OrthoDB" id="10064708at2759"/>
<dbReference type="InterPro" id="IPR004443">
    <property type="entry name" value="YjeF_N_dom"/>
</dbReference>
<dbReference type="EC" id="5.1.99.6" evidence="3 10"/>
<dbReference type="FunFam" id="3.40.50.10260:FF:000005">
    <property type="entry name" value="NAD(P)H-hydrate epimerase"/>
    <property type="match status" value="1"/>
</dbReference>
<evidence type="ECO:0000256" key="3">
    <source>
        <dbReference type="ARBA" id="ARBA00012228"/>
    </source>
</evidence>
<dbReference type="Pfam" id="PF03853">
    <property type="entry name" value="YjeF_N"/>
    <property type="match status" value="1"/>
</dbReference>
<dbReference type="AlphaFoldDB" id="A0A1R1PW64"/>
<feature type="binding site" evidence="10">
    <location>
        <position position="161"/>
    </location>
    <ligand>
        <name>(6S)-NADPHX</name>
        <dbReference type="ChEBI" id="CHEBI:64076"/>
    </ligand>
</feature>
<evidence type="ECO:0000256" key="6">
    <source>
        <dbReference type="ARBA" id="ARBA00022857"/>
    </source>
</evidence>
<dbReference type="InterPro" id="IPR036652">
    <property type="entry name" value="YjeF_N_dom_sf"/>
</dbReference>
<feature type="binding site" evidence="10">
    <location>
        <position position="65"/>
    </location>
    <ligand>
        <name>K(+)</name>
        <dbReference type="ChEBI" id="CHEBI:29103"/>
    </ligand>
</feature>
<keyword evidence="13" id="KW-1185">Reference proteome</keyword>
<keyword evidence="4 10" id="KW-0479">Metal-binding</keyword>
<dbReference type="GO" id="GO:0005739">
    <property type="term" value="C:mitochondrion"/>
    <property type="evidence" value="ECO:0007669"/>
    <property type="project" value="UniProtKB-SubCell"/>
</dbReference>
<dbReference type="PANTHER" id="PTHR13232">
    <property type="entry name" value="NAD(P)H-HYDRATE EPIMERASE"/>
    <property type="match status" value="1"/>
</dbReference>
<gene>
    <name evidence="12" type="ORF">AX774_g1248</name>
</gene>
<feature type="binding site" evidence="10">
    <location>
        <position position="143"/>
    </location>
    <ligand>
        <name>(6S)-NADPHX</name>
        <dbReference type="ChEBI" id="CHEBI:64076"/>
    </ligand>
</feature>
<feature type="binding site" evidence="10">
    <location>
        <position position="128"/>
    </location>
    <ligand>
        <name>K(+)</name>
        <dbReference type="ChEBI" id="CHEBI:29103"/>
    </ligand>
</feature>
<dbReference type="InterPro" id="IPR032976">
    <property type="entry name" value="YJEFN_prot_NAXE-like"/>
</dbReference>
<name>A0A1R1PW64_ZANCU</name>
<feature type="binding site" evidence="10">
    <location>
        <begin position="64"/>
        <end position="68"/>
    </location>
    <ligand>
        <name>(6S)-NADPHX</name>
        <dbReference type="ChEBI" id="CHEBI:64076"/>
    </ligand>
</feature>
<sequence>MSTKYSYLKQAAASRFDTDLMSEKCGFVLEQLMELAGFSVAQSITKEYSAKKFPNVLVCVGPGNNGGDGLVAARHLSHFGYKPKLYYPKKSSKVAFYDSLLKQCVQCDIPVEKDDFSQCLVNTDLIIDAFFGFGFKPPIREPYLAALKALEGTAIPIVSVDVPSGWDVDMGPLNSEGIKPEMLVSLTAPKPCAKLFSGKYHYLGGRFVPRFMLDEYNLNLPKYPNSDQCVALHTQSQL</sequence>
<keyword evidence="10" id="KW-0963">Cytoplasm</keyword>
<comment type="cofactor">
    <cofactor evidence="10">
        <name>K(+)</name>
        <dbReference type="ChEBI" id="CHEBI:29103"/>
    </cofactor>
    <text evidence="10">Binds 1 potassium ion per subunit.</text>
</comment>
<keyword evidence="6" id="KW-0521">NADP</keyword>
<protein>
    <recommendedName>
        <fullName evidence="3 10">NAD(P)H-hydrate epimerase</fullName>
        <ecNumber evidence="3 10">5.1.99.6</ecNumber>
    </recommendedName>
    <alternativeName>
        <fullName evidence="10">NAD(P)HX epimerase</fullName>
    </alternativeName>
</protein>
<dbReference type="GO" id="GO:0052856">
    <property type="term" value="F:NAD(P)HX epimerase activity"/>
    <property type="evidence" value="ECO:0007669"/>
    <property type="project" value="UniProtKB-UniRule"/>
</dbReference>
<comment type="catalytic activity">
    <reaction evidence="1 10">
        <text>(6R)-NADHX = (6S)-NADHX</text>
        <dbReference type="Rhea" id="RHEA:32215"/>
        <dbReference type="ChEBI" id="CHEBI:64074"/>
        <dbReference type="ChEBI" id="CHEBI:64075"/>
        <dbReference type="EC" id="5.1.99.6"/>
    </reaction>
</comment>
<evidence type="ECO:0000256" key="1">
    <source>
        <dbReference type="ARBA" id="ARBA00000013"/>
    </source>
</evidence>
<dbReference type="GO" id="GO:0046872">
    <property type="term" value="F:metal ion binding"/>
    <property type="evidence" value="ECO:0007669"/>
    <property type="project" value="UniProtKB-KW"/>
</dbReference>
<comment type="catalytic activity">
    <reaction evidence="2 10">
        <text>(6R)-NADPHX = (6S)-NADPHX</text>
        <dbReference type="Rhea" id="RHEA:32227"/>
        <dbReference type="ChEBI" id="CHEBI:64076"/>
        <dbReference type="ChEBI" id="CHEBI:64077"/>
        <dbReference type="EC" id="5.1.99.6"/>
    </reaction>
</comment>
<keyword evidence="8 10" id="KW-0520">NAD</keyword>
<dbReference type="NCBIfam" id="TIGR00197">
    <property type="entry name" value="yjeF_nterm"/>
    <property type="match status" value="1"/>
</dbReference>
<reference evidence="13" key="1">
    <citation type="submission" date="2017-01" db="EMBL/GenBank/DDBJ databases">
        <authorList>
            <person name="Wang Y."/>
            <person name="White M."/>
            <person name="Kvist S."/>
            <person name="Moncalvo J.-M."/>
        </authorList>
    </citation>
    <scope>NUCLEOTIDE SEQUENCE [LARGE SCALE GENOMIC DNA]</scope>
    <source>
        <strain evidence="13">COL-18-3</strain>
    </source>
</reference>
<keyword evidence="5 10" id="KW-0547">Nucleotide-binding</keyword>
<feature type="binding site" evidence="10">
    <location>
        <begin position="132"/>
        <end position="138"/>
    </location>
    <ligand>
        <name>(6S)-NADPHX</name>
        <dbReference type="ChEBI" id="CHEBI:64076"/>
    </ligand>
</feature>
<comment type="subcellular location">
    <subcellularLocation>
        <location evidence="10">Cytoplasm</location>
    </subcellularLocation>
    <subcellularLocation>
        <location evidence="10">Mitochondrion</location>
    </subcellularLocation>
</comment>